<evidence type="ECO:0000256" key="3">
    <source>
        <dbReference type="ARBA" id="ARBA00022898"/>
    </source>
</evidence>
<comment type="catalytic activity">
    <reaction evidence="5 8">
        <text>meso-2,6-diaminopimelate + H(+) = L-lysine + CO2</text>
        <dbReference type="Rhea" id="RHEA:15101"/>
        <dbReference type="ChEBI" id="CHEBI:15378"/>
        <dbReference type="ChEBI" id="CHEBI:16526"/>
        <dbReference type="ChEBI" id="CHEBI:32551"/>
        <dbReference type="ChEBI" id="CHEBI:57791"/>
        <dbReference type="EC" id="4.1.1.20"/>
    </reaction>
</comment>
<accession>A0AB74UPE7</accession>
<dbReference type="PANTHER" id="PTHR43727">
    <property type="entry name" value="DIAMINOPIMELATE DECARBOXYLASE"/>
    <property type="match status" value="1"/>
</dbReference>
<dbReference type="InterPro" id="IPR022653">
    <property type="entry name" value="De-COase2_pyr-phos_BS"/>
</dbReference>
<dbReference type="NCBIfam" id="TIGR01048">
    <property type="entry name" value="lysA"/>
    <property type="match status" value="1"/>
</dbReference>
<keyword evidence="3 5" id="KW-0663">Pyridoxal phosphate</keyword>
<comment type="pathway">
    <text evidence="5 8">Amino-acid biosynthesis; L-lysine biosynthesis via DAP pathway; L-lysine from DL-2,6-diaminopimelate: step 1/1.</text>
</comment>
<comment type="function">
    <text evidence="5">Specifically catalyzes the decarboxylation of meso-diaminopimelate (meso-DAP) to L-lysine.</text>
</comment>
<dbReference type="EC" id="4.1.1.20" evidence="5 6"/>
<dbReference type="InterPro" id="IPR022644">
    <property type="entry name" value="De-COase2_N"/>
</dbReference>
<dbReference type="EMBL" id="CP170721">
    <property type="protein sequence ID" value="XIA18646.1"/>
    <property type="molecule type" value="Genomic_DNA"/>
</dbReference>
<feature type="binding site" evidence="5">
    <location>
        <position position="386"/>
    </location>
    <ligand>
        <name>substrate</name>
    </ligand>
</feature>
<feature type="domain" description="Orn/DAP/Arg decarboxylase 2 N-terminal" evidence="9">
    <location>
        <begin position="49"/>
        <end position="295"/>
    </location>
</feature>
<feature type="binding site" evidence="5">
    <location>
        <position position="252"/>
    </location>
    <ligand>
        <name>pyridoxal 5'-phosphate</name>
        <dbReference type="ChEBI" id="CHEBI:597326"/>
    </ligand>
</feature>
<evidence type="ECO:0000256" key="1">
    <source>
        <dbReference type="ARBA" id="ARBA00001933"/>
    </source>
</evidence>
<feature type="binding site" evidence="5">
    <location>
        <position position="327"/>
    </location>
    <ligand>
        <name>substrate</name>
    </ligand>
</feature>
<dbReference type="SUPFAM" id="SSF51419">
    <property type="entry name" value="PLP-binding barrel"/>
    <property type="match status" value="1"/>
</dbReference>
<feature type="binding site" evidence="5">
    <location>
        <position position="331"/>
    </location>
    <ligand>
        <name>substrate</name>
    </ligand>
</feature>
<proteinExistence type="inferred from homology"/>
<dbReference type="HAMAP" id="MF_02120">
    <property type="entry name" value="LysA"/>
    <property type="match status" value="1"/>
</dbReference>
<feature type="modified residue" description="N6-(pyridoxal phosphate)lysine" evidence="5 7">
    <location>
        <position position="73"/>
    </location>
</feature>
<dbReference type="InterPro" id="IPR000183">
    <property type="entry name" value="Orn/DAP/Arg_de-COase"/>
</dbReference>
<evidence type="ECO:0000259" key="9">
    <source>
        <dbReference type="Pfam" id="PF02784"/>
    </source>
</evidence>
<reference evidence="10" key="1">
    <citation type="submission" date="2024-10" db="EMBL/GenBank/DDBJ databases">
        <authorList>
            <person name="Lesea H.P."/>
            <person name="Kuehl J.V."/>
            <person name="Chandonia J.-M."/>
        </authorList>
    </citation>
    <scope>NUCLEOTIDE SEQUENCE</scope>
    <source>
        <strain evidence="10">FW102-FHT14D07</strain>
    </source>
</reference>
<evidence type="ECO:0000256" key="6">
    <source>
        <dbReference type="NCBIfam" id="TIGR01048"/>
    </source>
</evidence>
<comment type="cofactor">
    <cofactor evidence="1 5 7 8">
        <name>pyridoxal 5'-phosphate</name>
        <dbReference type="ChEBI" id="CHEBI:597326"/>
    </cofactor>
</comment>
<comment type="similarity">
    <text evidence="5">Belongs to the Orn/Lys/Arg decarboxylase class-II family. LysA subfamily.</text>
</comment>
<keyword evidence="5" id="KW-0028">Amino-acid biosynthesis</keyword>
<feature type="active site" description="Proton donor" evidence="7">
    <location>
        <position position="357"/>
    </location>
</feature>
<evidence type="ECO:0000256" key="5">
    <source>
        <dbReference type="HAMAP-Rule" id="MF_02120"/>
    </source>
</evidence>
<dbReference type="GO" id="GO:0008836">
    <property type="term" value="F:diaminopimelate decarboxylase activity"/>
    <property type="evidence" value="ECO:0007669"/>
    <property type="project" value="UniProtKB-UniRule"/>
</dbReference>
<dbReference type="InterPro" id="IPR029066">
    <property type="entry name" value="PLP-binding_barrel"/>
</dbReference>
<dbReference type="AlphaFoldDB" id="A0AB74UPE7"/>
<gene>
    <name evidence="5 10" type="primary">lysA</name>
    <name evidence="10" type="ORF">ACFYG5_00470</name>
</gene>
<feature type="binding site" evidence="5">
    <location>
        <position position="358"/>
    </location>
    <ligand>
        <name>substrate</name>
    </ligand>
</feature>
<dbReference type="RefSeq" id="WP_395120168.1">
    <property type="nucleotide sequence ID" value="NZ_CP170721.1"/>
</dbReference>
<organism evidence="10">
    <name type="scientific">Rhodanobacter sp. FW102-FHT14D07</name>
    <dbReference type="NCBI Taxonomy" id="3351462"/>
    <lineage>
        <taxon>Bacteria</taxon>
        <taxon>Pseudomonadati</taxon>
        <taxon>Pseudomonadota</taxon>
        <taxon>Gammaproteobacteria</taxon>
        <taxon>Lysobacterales</taxon>
        <taxon>Rhodanobacteraceae</taxon>
        <taxon>Rhodanobacter</taxon>
    </lineage>
</organism>
<evidence type="ECO:0000256" key="7">
    <source>
        <dbReference type="PIRSR" id="PIRSR600183-50"/>
    </source>
</evidence>
<sequence>MNHLHATPAAMPGNLAAAGTPAPRWLDGVDLQRLAERIPTPFHAYSASAIHQRIDALKTALAGLDATICFAVKANPNLAILQLMAGAGVGADIVSVGELRRALNAGMPAERIVFSGVGKSADEIAGALNVGIMRFNVESLDELHTLQRVAKAQEVTARAAVRINPDVDAQTHAKISTGKSENKFGVSIDEARRWFAQRKSFDHVQLDGLHVHIGSQILSVEPFRLALQRVAAFWRELEQAGHPVNSIDVGGGLGVRYRAGVDQPVAAADYVGAIREALAGFRGRLLLEPGRYLVAEAGVLLTRVIRVKPGIERTFLVLDAAMNDLQRPSLYDAWHDIVPVADEPRPLTTYDIVGPVCETGDTFARARELPECAAGDLLLIKATGAYGTSMASTYNSRPLAAEVLLQRGRYAVVRRRQHFEEMIAGEQPARKWETP</sequence>
<dbReference type="Gene3D" id="3.20.20.10">
    <property type="entry name" value="Alanine racemase"/>
    <property type="match status" value="1"/>
</dbReference>
<comment type="subunit">
    <text evidence="5">Homodimer.</text>
</comment>
<feature type="binding site" evidence="5">
    <location>
        <begin position="288"/>
        <end position="291"/>
    </location>
    <ligand>
        <name>pyridoxal 5'-phosphate</name>
        <dbReference type="ChEBI" id="CHEBI:597326"/>
    </ligand>
</feature>
<dbReference type="InterPro" id="IPR002986">
    <property type="entry name" value="DAP_deCOOHase_LysA"/>
</dbReference>
<dbReference type="Pfam" id="PF02784">
    <property type="entry name" value="Orn_Arg_deC_N"/>
    <property type="match status" value="1"/>
</dbReference>
<evidence type="ECO:0000256" key="4">
    <source>
        <dbReference type="ARBA" id="ARBA00023239"/>
    </source>
</evidence>
<evidence type="ECO:0000256" key="8">
    <source>
        <dbReference type="RuleBase" id="RU003738"/>
    </source>
</evidence>
<dbReference type="PRINTS" id="PR01179">
    <property type="entry name" value="ODADCRBXLASE"/>
</dbReference>
<dbReference type="SUPFAM" id="SSF50621">
    <property type="entry name" value="Alanine racemase C-terminal domain-like"/>
    <property type="match status" value="1"/>
</dbReference>
<dbReference type="GO" id="GO:0030170">
    <property type="term" value="F:pyridoxal phosphate binding"/>
    <property type="evidence" value="ECO:0007669"/>
    <property type="project" value="UniProtKB-UniRule"/>
</dbReference>
<dbReference type="InterPro" id="IPR009006">
    <property type="entry name" value="Ala_racemase/Decarboxylase_C"/>
</dbReference>
<keyword evidence="4 5" id="KW-0456">Lyase</keyword>
<dbReference type="PRINTS" id="PR01181">
    <property type="entry name" value="DAPDCRBXLASE"/>
</dbReference>
<name>A0AB74UPE7_9GAMM</name>
<feature type="binding site" evidence="5">
    <location>
        <position position="291"/>
    </location>
    <ligand>
        <name>substrate</name>
    </ligand>
</feature>
<evidence type="ECO:0000256" key="2">
    <source>
        <dbReference type="ARBA" id="ARBA00022793"/>
    </source>
</evidence>
<dbReference type="Gene3D" id="2.40.37.10">
    <property type="entry name" value="Lyase, Ornithine Decarboxylase, Chain A, domain 1"/>
    <property type="match status" value="1"/>
</dbReference>
<dbReference type="FunFam" id="3.20.20.10:FF:000003">
    <property type="entry name" value="Diaminopimelate decarboxylase"/>
    <property type="match status" value="1"/>
</dbReference>
<dbReference type="GO" id="GO:0009089">
    <property type="term" value="P:lysine biosynthetic process via diaminopimelate"/>
    <property type="evidence" value="ECO:0007669"/>
    <property type="project" value="UniProtKB-UniRule"/>
</dbReference>
<dbReference type="PANTHER" id="PTHR43727:SF2">
    <property type="entry name" value="GROUP IV DECARBOXYLASE"/>
    <property type="match status" value="1"/>
</dbReference>
<feature type="binding site" evidence="5">
    <location>
        <position position="386"/>
    </location>
    <ligand>
        <name>pyridoxal 5'-phosphate</name>
        <dbReference type="ChEBI" id="CHEBI:597326"/>
    </ligand>
</feature>
<evidence type="ECO:0000313" key="10">
    <source>
        <dbReference type="EMBL" id="XIA18646.1"/>
    </source>
</evidence>
<dbReference type="PROSITE" id="PS00878">
    <property type="entry name" value="ODR_DC_2_1"/>
    <property type="match status" value="1"/>
</dbReference>
<dbReference type="CDD" id="cd06828">
    <property type="entry name" value="PLPDE_III_DapDC"/>
    <property type="match status" value="1"/>
</dbReference>
<keyword evidence="5 8" id="KW-0457">Lysine biosynthesis</keyword>
<protein>
    <recommendedName>
        <fullName evidence="5 6">Diaminopimelate decarboxylase</fullName>
        <shortName evidence="5">DAP decarboxylase</shortName>
        <shortName evidence="5">DAPDC</shortName>
        <ecNumber evidence="5 6">4.1.1.20</ecNumber>
    </recommendedName>
</protein>
<keyword evidence="2 5" id="KW-0210">Decarboxylase</keyword>